<reference evidence="3 4" key="1">
    <citation type="submission" date="2024-01" db="EMBL/GenBank/DDBJ databases">
        <title>Genomic insights into the taxonomy and metabolism of the cyanobacterium Pannus brasiliensis CCIBt3594.</title>
        <authorList>
            <person name="Machado M."/>
            <person name="Botero N.B."/>
            <person name="Andreote A.P.D."/>
            <person name="Feitosa A.M.T."/>
            <person name="Popin R."/>
            <person name="Sivonen K."/>
            <person name="Fiore M.F."/>
        </authorList>
    </citation>
    <scope>NUCLEOTIDE SEQUENCE [LARGE SCALE GENOMIC DNA]</scope>
    <source>
        <strain evidence="3 4">CCIBt3594</strain>
    </source>
</reference>
<dbReference type="AlphaFoldDB" id="A0AAW9QQY8"/>
<dbReference type="SUPFAM" id="SSF53383">
    <property type="entry name" value="PLP-dependent transferases"/>
    <property type="match status" value="1"/>
</dbReference>
<evidence type="ECO:0000259" key="2">
    <source>
        <dbReference type="Pfam" id="PF00266"/>
    </source>
</evidence>
<dbReference type="EMBL" id="JBAFSM010000001">
    <property type="protein sequence ID" value="MEG3435696.1"/>
    <property type="molecule type" value="Genomic_DNA"/>
</dbReference>
<organism evidence="3 4">
    <name type="scientific">Pannus brasiliensis CCIBt3594</name>
    <dbReference type="NCBI Taxonomy" id="1427578"/>
    <lineage>
        <taxon>Bacteria</taxon>
        <taxon>Bacillati</taxon>
        <taxon>Cyanobacteriota</taxon>
        <taxon>Cyanophyceae</taxon>
        <taxon>Oscillatoriophycideae</taxon>
        <taxon>Chroococcales</taxon>
        <taxon>Microcystaceae</taxon>
        <taxon>Pannus</taxon>
    </lineage>
</organism>
<dbReference type="Proteomes" id="UP001328733">
    <property type="component" value="Unassembled WGS sequence"/>
</dbReference>
<accession>A0AAW9QQY8</accession>
<dbReference type="InterPro" id="IPR015424">
    <property type="entry name" value="PyrdxlP-dep_Trfase"/>
</dbReference>
<keyword evidence="3" id="KW-0032">Aminotransferase</keyword>
<dbReference type="GO" id="GO:0008483">
    <property type="term" value="F:transaminase activity"/>
    <property type="evidence" value="ECO:0007669"/>
    <property type="project" value="UniProtKB-KW"/>
</dbReference>
<gene>
    <name evidence="3" type="ORF">V0288_01065</name>
</gene>
<evidence type="ECO:0000313" key="4">
    <source>
        <dbReference type="Proteomes" id="UP001328733"/>
    </source>
</evidence>
<dbReference type="InterPro" id="IPR015421">
    <property type="entry name" value="PyrdxlP-dep_Trfase_major"/>
</dbReference>
<sequence>MHEDHWLLDRSIDFLNHGSYGATPRVVLEYQQKLRERMESQPLAFLGRDLEGLLDKAREGLAEFVGVNADDLVSVPNATTAVNAVLRSLSRETGDEILITDQTYNACRNAVEYVAGQHGITVIVANVPFPLQSPEQITEAILAKVSPRTKLVLLDHVPSVTALIWPVAEIVRELNRLGIDTLIDGAHALGFLPLDVGSIAPTYYTANCHKWLCSPKGAAFLYVRPDRQAAIRPVTISHGANSPRLDRSRFQLEFGWMGTDDPTAYLSVPRAIEFLESLYPGGLPELWQRNHEVILQAREIICNALQVEIPCPDEMIGSMASIPVPQSQVNGEKLYQKLINEYSIEVPIMPWGEGKFVVRICAHAYNSIDQYERLAECLRELENWR</sequence>
<keyword evidence="3" id="KW-0808">Transferase</keyword>
<keyword evidence="4" id="KW-1185">Reference proteome</keyword>
<proteinExistence type="predicted"/>
<name>A0AAW9QQY8_9CHRO</name>
<protein>
    <submittedName>
        <fullName evidence="3">Aminotransferase class V-fold PLP-dependent enzyme</fullName>
    </submittedName>
</protein>
<feature type="domain" description="Aminotransferase class V" evidence="2">
    <location>
        <begin position="24"/>
        <end position="346"/>
    </location>
</feature>
<dbReference type="RefSeq" id="WP_332863142.1">
    <property type="nucleotide sequence ID" value="NZ_JBAFSM010000001.1"/>
</dbReference>
<dbReference type="PANTHER" id="PTHR43092">
    <property type="entry name" value="L-CYSTEINE DESULFHYDRASE"/>
    <property type="match status" value="1"/>
</dbReference>
<evidence type="ECO:0000256" key="1">
    <source>
        <dbReference type="ARBA" id="ARBA00022898"/>
    </source>
</evidence>
<dbReference type="InterPro" id="IPR000192">
    <property type="entry name" value="Aminotrans_V_dom"/>
</dbReference>
<comment type="caution">
    <text evidence="3">The sequence shown here is derived from an EMBL/GenBank/DDBJ whole genome shotgun (WGS) entry which is preliminary data.</text>
</comment>
<dbReference type="InterPro" id="IPR015422">
    <property type="entry name" value="PyrdxlP-dep_Trfase_small"/>
</dbReference>
<dbReference type="PANTHER" id="PTHR43092:SF2">
    <property type="entry name" value="HERCYNYLCYSTEINE SULFOXIDE LYASE"/>
    <property type="match status" value="1"/>
</dbReference>
<dbReference type="Pfam" id="PF00266">
    <property type="entry name" value="Aminotran_5"/>
    <property type="match status" value="1"/>
</dbReference>
<dbReference type="Gene3D" id="3.40.640.10">
    <property type="entry name" value="Type I PLP-dependent aspartate aminotransferase-like (Major domain)"/>
    <property type="match status" value="1"/>
</dbReference>
<dbReference type="Gene3D" id="3.90.1150.10">
    <property type="entry name" value="Aspartate Aminotransferase, domain 1"/>
    <property type="match status" value="1"/>
</dbReference>
<evidence type="ECO:0000313" key="3">
    <source>
        <dbReference type="EMBL" id="MEG3435696.1"/>
    </source>
</evidence>
<keyword evidence="1" id="KW-0663">Pyridoxal phosphate</keyword>